<feature type="repeat" description="FG-GAP" evidence="12">
    <location>
        <begin position="598"/>
        <end position="660"/>
    </location>
</feature>
<evidence type="ECO:0000256" key="4">
    <source>
        <dbReference type="ARBA" id="ARBA00022729"/>
    </source>
</evidence>
<dbReference type="Gene3D" id="2.130.10.130">
    <property type="entry name" value="Integrin alpha, N-terminal"/>
    <property type="match status" value="2"/>
</dbReference>
<dbReference type="SUPFAM" id="SSF69179">
    <property type="entry name" value="Integrin domains"/>
    <property type="match status" value="3"/>
</dbReference>
<feature type="compositionally biased region" description="Basic and acidic residues" evidence="14">
    <location>
        <begin position="1368"/>
        <end position="1397"/>
    </location>
</feature>
<dbReference type="Pfam" id="PF20806">
    <property type="entry name" value="Integrin_A_Ig_3"/>
    <property type="match status" value="2"/>
</dbReference>
<dbReference type="InterPro" id="IPR048285">
    <property type="entry name" value="Integrin_alpha_Ig-like_2"/>
</dbReference>
<dbReference type="InterPro" id="IPR028994">
    <property type="entry name" value="Integrin_alpha_N"/>
</dbReference>
<evidence type="ECO:0000256" key="1">
    <source>
        <dbReference type="ARBA" id="ARBA00004479"/>
    </source>
</evidence>
<dbReference type="Pfam" id="PF01839">
    <property type="entry name" value="FG-GAP"/>
    <property type="match status" value="1"/>
</dbReference>
<gene>
    <name evidence="18" type="primary">mew-L</name>
    <name evidence="18" type="ORF">Hamer_G016220</name>
</gene>
<dbReference type="Gene3D" id="2.60.40.1460">
    <property type="entry name" value="Integrin domains. Chain A, domain 2"/>
    <property type="match status" value="1"/>
</dbReference>
<evidence type="ECO:0000256" key="11">
    <source>
        <dbReference type="ARBA" id="ARBA00023180"/>
    </source>
</evidence>
<evidence type="ECO:0000256" key="2">
    <source>
        <dbReference type="ARBA" id="ARBA00008054"/>
    </source>
</evidence>
<dbReference type="PANTHER" id="PTHR23220">
    <property type="entry name" value="INTEGRIN ALPHA"/>
    <property type="match status" value="1"/>
</dbReference>
<keyword evidence="9 13" id="KW-0472">Membrane</keyword>
<dbReference type="PRINTS" id="PR01185">
    <property type="entry name" value="INTEGRINA"/>
</dbReference>
<dbReference type="PANTHER" id="PTHR23220:SF122">
    <property type="entry name" value="INTEGRIN ALPHA-PS1"/>
    <property type="match status" value="1"/>
</dbReference>
<dbReference type="EMBL" id="JAHLQT010029607">
    <property type="protein sequence ID" value="KAG7161173.1"/>
    <property type="molecule type" value="Genomic_DNA"/>
</dbReference>
<evidence type="ECO:0000256" key="14">
    <source>
        <dbReference type="SAM" id="MobiDB-lite"/>
    </source>
</evidence>
<feature type="compositionally biased region" description="Basic and acidic residues" evidence="14">
    <location>
        <begin position="1265"/>
        <end position="1293"/>
    </location>
</feature>
<keyword evidence="4" id="KW-0732">Signal</keyword>
<dbReference type="GO" id="GO:0009897">
    <property type="term" value="C:external side of plasma membrane"/>
    <property type="evidence" value="ECO:0007669"/>
    <property type="project" value="TreeGrafter"/>
</dbReference>
<feature type="domain" description="Integrin alpha third immunoglobulin-like" evidence="17">
    <location>
        <begin position="1743"/>
        <end position="1870"/>
    </location>
</feature>
<feature type="compositionally biased region" description="Basic and acidic residues" evidence="14">
    <location>
        <begin position="1198"/>
        <end position="1245"/>
    </location>
</feature>
<feature type="domain" description="Integrin alpha first immunoglubulin-like" evidence="15">
    <location>
        <begin position="645"/>
        <end position="800"/>
    </location>
</feature>
<feature type="region of interest" description="Disordered" evidence="14">
    <location>
        <begin position="1053"/>
        <end position="1078"/>
    </location>
</feature>
<feature type="compositionally biased region" description="Pro residues" evidence="14">
    <location>
        <begin position="59"/>
        <end position="78"/>
    </location>
</feature>
<accession>A0A8J5JUE7</accession>
<feature type="compositionally biased region" description="Basic and acidic residues" evidence="14">
    <location>
        <begin position="1475"/>
        <end position="1517"/>
    </location>
</feature>
<dbReference type="Pfam" id="PF20805">
    <property type="entry name" value="Integrin_A_Ig_2"/>
    <property type="match status" value="1"/>
</dbReference>
<comment type="subcellular location">
    <subcellularLocation>
        <location evidence="1 13">Membrane</location>
        <topology evidence="1 13">Single-pass type I membrane protein</topology>
    </subcellularLocation>
</comment>
<organism evidence="18 19">
    <name type="scientific">Homarus americanus</name>
    <name type="common">American lobster</name>
    <dbReference type="NCBI Taxonomy" id="6706"/>
    <lineage>
        <taxon>Eukaryota</taxon>
        <taxon>Metazoa</taxon>
        <taxon>Ecdysozoa</taxon>
        <taxon>Arthropoda</taxon>
        <taxon>Crustacea</taxon>
        <taxon>Multicrustacea</taxon>
        <taxon>Malacostraca</taxon>
        <taxon>Eumalacostraca</taxon>
        <taxon>Eucarida</taxon>
        <taxon>Decapoda</taxon>
        <taxon>Pleocyemata</taxon>
        <taxon>Astacidea</taxon>
        <taxon>Nephropoidea</taxon>
        <taxon>Nephropidae</taxon>
        <taxon>Homarus</taxon>
    </lineage>
</organism>
<evidence type="ECO:0000259" key="17">
    <source>
        <dbReference type="Pfam" id="PF20806"/>
    </source>
</evidence>
<dbReference type="SUPFAM" id="SSF69318">
    <property type="entry name" value="Integrin alpha N-terminal domain"/>
    <property type="match status" value="1"/>
</dbReference>
<dbReference type="GO" id="GO:0048513">
    <property type="term" value="P:animal organ development"/>
    <property type="evidence" value="ECO:0007669"/>
    <property type="project" value="UniProtKB-ARBA"/>
</dbReference>
<name>A0A8J5JUE7_HOMAM</name>
<feature type="compositionally biased region" description="Basic and acidic residues" evidence="14">
    <location>
        <begin position="1534"/>
        <end position="1595"/>
    </location>
</feature>
<evidence type="ECO:0000313" key="18">
    <source>
        <dbReference type="EMBL" id="KAG7161173.1"/>
    </source>
</evidence>
<keyword evidence="6 13" id="KW-0130">Cell adhesion</keyword>
<comment type="caution">
    <text evidence="18">The sequence shown here is derived from an EMBL/GenBank/DDBJ whole genome shotgun (WGS) entry which is preliminary data.</text>
</comment>
<evidence type="ECO:0000259" key="15">
    <source>
        <dbReference type="Pfam" id="PF08441"/>
    </source>
</evidence>
<dbReference type="GO" id="GO:0033627">
    <property type="term" value="P:cell adhesion mediated by integrin"/>
    <property type="evidence" value="ECO:0007669"/>
    <property type="project" value="TreeGrafter"/>
</dbReference>
<dbReference type="InterPro" id="IPR000413">
    <property type="entry name" value="Integrin_alpha"/>
</dbReference>
<dbReference type="GO" id="GO:0007229">
    <property type="term" value="P:integrin-mediated signaling pathway"/>
    <property type="evidence" value="ECO:0007669"/>
    <property type="project" value="UniProtKB-KW"/>
</dbReference>
<feature type="transmembrane region" description="Helical" evidence="13">
    <location>
        <begin position="1891"/>
        <end position="1913"/>
    </location>
</feature>
<dbReference type="Proteomes" id="UP000747542">
    <property type="component" value="Unassembled WGS sequence"/>
</dbReference>
<dbReference type="Gene3D" id="2.60.40.1510">
    <property type="entry name" value="ntegrin, alpha v. Chain A, domain 3"/>
    <property type="match status" value="1"/>
</dbReference>
<protein>
    <submittedName>
        <fullName evidence="18">Integrin alpha-PS1-like</fullName>
    </submittedName>
</protein>
<dbReference type="GO" id="GO:0007157">
    <property type="term" value="P:heterophilic cell-cell adhesion via plasma membrane cell adhesion molecules"/>
    <property type="evidence" value="ECO:0007669"/>
    <property type="project" value="UniProtKB-ARBA"/>
</dbReference>
<evidence type="ECO:0000256" key="10">
    <source>
        <dbReference type="ARBA" id="ARBA00023170"/>
    </source>
</evidence>
<feature type="compositionally biased region" description="Pro residues" evidence="14">
    <location>
        <begin position="1"/>
        <end position="12"/>
    </location>
</feature>
<feature type="domain" description="Integrin alpha second immunoglobulin-like" evidence="16">
    <location>
        <begin position="804"/>
        <end position="936"/>
    </location>
</feature>
<dbReference type="GO" id="GO:0008305">
    <property type="term" value="C:integrin complex"/>
    <property type="evidence" value="ECO:0007669"/>
    <property type="project" value="InterPro"/>
</dbReference>
<feature type="compositionally biased region" description="Pro residues" evidence="14">
    <location>
        <begin position="20"/>
        <end position="51"/>
    </location>
</feature>
<feature type="region of interest" description="Disordered" evidence="14">
    <location>
        <begin position="1"/>
        <end position="104"/>
    </location>
</feature>
<proteinExistence type="inferred from homology"/>
<feature type="compositionally biased region" description="Polar residues" evidence="14">
    <location>
        <begin position="1646"/>
        <end position="1661"/>
    </location>
</feature>
<dbReference type="Gene3D" id="2.60.40.1530">
    <property type="entry name" value="ntegrin, alpha v. Chain A, domain 4"/>
    <property type="match status" value="2"/>
</dbReference>
<feature type="compositionally biased region" description="Low complexity" evidence="14">
    <location>
        <begin position="1629"/>
        <end position="1645"/>
    </location>
</feature>
<evidence type="ECO:0000256" key="3">
    <source>
        <dbReference type="ARBA" id="ARBA00022692"/>
    </source>
</evidence>
<dbReference type="InterPro" id="IPR048286">
    <property type="entry name" value="Integrin_alpha_Ig-like_3"/>
</dbReference>
<keyword evidence="11" id="KW-0325">Glycoprotein</keyword>
<keyword evidence="19" id="KW-1185">Reference proteome</keyword>
<dbReference type="SMART" id="SM00191">
    <property type="entry name" value="Int_alpha"/>
    <property type="match status" value="4"/>
</dbReference>
<keyword evidence="8 13" id="KW-0401">Integrin</keyword>
<evidence type="ECO:0000256" key="7">
    <source>
        <dbReference type="ARBA" id="ARBA00022989"/>
    </source>
</evidence>
<dbReference type="GO" id="GO:0005178">
    <property type="term" value="F:integrin binding"/>
    <property type="evidence" value="ECO:0007669"/>
    <property type="project" value="TreeGrafter"/>
</dbReference>
<feature type="domain" description="Integrin alpha third immunoglobulin-like" evidence="17">
    <location>
        <begin position="943"/>
        <end position="1040"/>
    </location>
</feature>
<dbReference type="Pfam" id="PF08441">
    <property type="entry name" value="Integrin_A_Ig_1"/>
    <property type="match status" value="1"/>
</dbReference>
<dbReference type="PROSITE" id="PS51470">
    <property type="entry name" value="FG_GAP"/>
    <property type="match status" value="2"/>
</dbReference>
<evidence type="ECO:0000259" key="16">
    <source>
        <dbReference type="Pfam" id="PF20805"/>
    </source>
</evidence>
<evidence type="ECO:0000256" key="13">
    <source>
        <dbReference type="RuleBase" id="RU003762"/>
    </source>
</evidence>
<dbReference type="InterPro" id="IPR013649">
    <property type="entry name" value="Integrin_alpha_Ig-like_1"/>
</dbReference>
<feature type="region of interest" description="Disordered" evidence="14">
    <location>
        <begin position="1091"/>
        <end position="1713"/>
    </location>
</feature>
<feature type="compositionally biased region" description="Basic and acidic residues" evidence="14">
    <location>
        <begin position="1428"/>
        <end position="1444"/>
    </location>
</feature>
<dbReference type="Gene3D" id="1.20.5.930">
    <property type="entry name" value="Bicelle-embedded integrin alpha(iib) transmembrane segment"/>
    <property type="match status" value="1"/>
</dbReference>
<reference evidence="18" key="1">
    <citation type="journal article" date="2021" name="Sci. Adv.">
        <title>The American lobster genome reveals insights on longevity, neural, and immune adaptations.</title>
        <authorList>
            <person name="Polinski J.M."/>
            <person name="Zimin A.V."/>
            <person name="Clark K.F."/>
            <person name="Kohn A.B."/>
            <person name="Sadowski N."/>
            <person name="Timp W."/>
            <person name="Ptitsyn A."/>
            <person name="Khanna P."/>
            <person name="Romanova D.Y."/>
            <person name="Williams P."/>
            <person name="Greenwood S.J."/>
            <person name="Moroz L.L."/>
            <person name="Walt D.R."/>
            <person name="Bodnar A.G."/>
        </authorList>
    </citation>
    <scope>NUCLEOTIDE SEQUENCE</scope>
    <source>
        <strain evidence="18">GMGI-L3</strain>
    </source>
</reference>
<dbReference type="InterPro" id="IPR013519">
    <property type="entry name" value="Int_alpha_beta-p"/>
</dbReference>
<feature type="compositionally biased region" description="Polar residues" evidence="14">
    <location>
        <begin position="1678"/>
        <end position="1691"/>
    </location>
</feature>
<dbReference type="InterPro" id="IPR018184">
    <property type="entry name" value="Integrin_alpha_C_CS"/>
</dbReference>
<dbReference type="PROSITE" id="PS00242">
    <property type="entry name" value="INTEGRIN_ALPHA"/>
    <property type="match status" value="1"/>
</dbReference>
<evidence type="ECO:0000313" key="19">
    <source>
        <dbReference type="Proteomes" id="UP000747542"/>
    </source>
</evidence>
<keyword evidence="3 13" id="KW-0812">Transmembrane</keyword>
<evidence type="ECO:0000256" key="8">
    <source>
        <dbReference type="ARBA" id="ARBA00023037"/>
    </source>
</evidence>
<keyword evidence="5" id="KW-0677">Repeat</keyword>
<dbReference type="InterPro" id="IPR013517">
    <property type="entry name" value="FG-GAP"/>
</dbReference>
<evidence type="ECO:0000256" key="5">
    <source>
        <dbReference type="ARBA" id="ARBA00022737"/>
    </source>
</evidence>
<feature type="compositionally biased region" description="Basic and acidic residues" evidence="14">
    <location>
        <begin position="1337"/>
        <end position="1349"/>
    </location>
</feature>
<dbReference type="GO" id="GO:0007160">
    <property type="term" value="P:cell-matrix adhesion"/>
    <property type="evidence" value="ECO:0007669"/>
    <property type="project" value="TreeGrafter"/>
</dbReference>
<feature type="compositionally biased region" description="Low complexity" evidence="14">
    <location>
        <begin position="1448"/>
        <end position="1469"/>
    </location>
</feature>
<sequence length="1938" mass="214741">MTERPPTSPQPPTSLTWRVSPPPPGVPLPPTTTTSPPPPQQRPPSRPPPCLPSTTATASPPPTHNVPPPPQHYTPPQRPTTTTTSLPPPCPIKSFSASPNHSDPTKLSELTSCLYTFLCLHSPHPPAPPPSSHHPLLIPPAPPFPLIPLLIPPAPTTFPLITSPPPTPPTFPHHPLLIPQPHHLPSHHPLPHPPPAPPTFPLITLSLIPQPHPPSLSSPSPLIPPAPPTFPLISLSLISPFLSHRQSYPTCPQPSLPLSFHSLTPPTHTRDITTNCFGILVGAPKGDNLQPGTNRSGALWKCPLTTRTDDCLQVHTDGFKNPETGLYNFDYENDVLSEPTEDEIKDDQWLGVTLKSQGPGGKVLGKGFQWGFGLCYILTQFLDVADYLEPCRGKPVNEGHLQYGFCQAGTSGLLLDDEAVIGVPGPYTWRGTVHTSNISDNFLLKDKTQYFGPVIENESPVDKYSYLGYSVAAGHFFGNYMSYVGGAPRSNETGQVVFFSRERIGVSQLRVDLTLNGEMFASSFGFEVLAVDINGDRHDDLIVSAPFYHTSQASGAVYVYMNNDGGFTQNHPYTKIEGLSYGVFILAVGSVGSPLPIIIHAEDMPGKPYNAFGYSLSGGMDLDQNGYPDLLTSSFCSDRVLLIRARPIIDIQTEVNSKNLENIDPTKKGCTEDIGSTETCFSFGACFKMTNNANTRTGLRLKYTIEERVYKNQPIARVRFGNSFERRPNMVQRDIDLRPEDMGRFQCSREIVYLLDGPRDILRSIRFKLSYEIIQREPRPVPEGAPLPDIDDYPILNQREAVNDLNVGGRLDLEHHETQDSYLLRLGEQDSVPLHVEVNNTGEPAYQSTLRITHHKALILNLKESQVGKYVCSSTSATVVQCGIGNPLTDSTGPLILNFRESGQPFDKRFIVFTVMANSSSTEKTPQDPLHFKVEVIKKSEISIIGSVTPEQAFYGGEVVGESAIVKVEQIGQEVIHKYVIDNRGPWRVNELQVEILWPYQVENNKEKGKWLLYMTDVPVVDGNGECNIDPSFINPLGSQQPYIGVDVKGEEETPIHLGPDNEQPSEGGPTEDVVTDGNVMITKKKTKKVTSITTISKKTSKTSDTKVFETTDRTSTSDGHSSSFSSSSSSSSSGFSTSDRDASIDQEGSGFSESGVREHGRTHSRVSRRVISSSDRSKYGEDDSRINNVDTYGDGDVVSHHEDTRTSSRTSPDGKTKYHETHHESRKVTVKEEVSNEDIPHGRWSDGGGYRQTNTETDSSGFRTSDDIPDDGHRQLENRRSGHGQRFDENRRTSQSGESAHYDANVGVTGDELEESGSSNVYNRGEHGWSHHSGTHRVESVNRGETVRRTHSRGQDGGSDGNYRSIYSEEKRITDGGDTRTEGTRTHDGEGRRTVHDYGGSRGTTDDRSGLSYESGRGEQNWNVDDGADRVDNVNRGHHRVESVDAGTPTRRTGGSSTTTYTYESRGGFDNDDYDKIRRTGISRDDRRKNSGIERDYTDDYDGHHGSGRTYDRTDSDGSGSFTRGHYGGYDRTTVEGRRTHHESNRNLENDDRKVPFDWNEGRTGTEGRREYATGRERTEVRRTWGSDSSRTDQDENVQQGHTDGHARTSGDGAYRRTYGQDSRADGYGRSSSFSSRHGSDVGSGTDSSNLRTTTWELSSGSGGQNRARWNDHSSHHQGSSDNWDNSQTHTGKRISHFESPGPDKNGTYTRVEVDPETGTTTVYTRKVYTGTLPENWDHRILREEVSSTSPHNDDEHIRNKRELRRIKREKELIIKPQAVTDAQTGKTMQVVNLKCDGDIPTAKCYIFRCNIRNLGAKQSRSIRIKSRLWNSTLVEDYPRVSYVSIKSKGSLILPEDIRKDQDESDDTASAETLAYPDLLDQLPPEEVPLWVILVSIFAGLLVLIIIVLILWKLGFFERKRPDPTLSGNLDKDANGY</sequence>
<feature type="compositionally biased region" description="Basic and acidic residues" evidence="14">
    <location>
        <begin position="1102"/>
        <end position="1113"/>
    </location>
</feature>
<keyword evidence="10 13" id="KW-0675">Receptor</keyword>
<dbReference type="InterPro" id="IPR032695">
    <property type="entry name" value="Integrin_dom_sf"/>
</dbReference>
<feature type="repeat" description="FG-GAP" evidence="12">
    <location>
        <begin position="510"/>
        <end position="569"/>
    </location>
</feature>
<evidence type="ECO:0000256" key="9">
    <source>
        <dbReference type="ARBA" id="ARBA00023136"/>
    </source>
</evidence>
<feature type="compositionally biased region" description="Low complexity" evidence="14">
    <location>
        <begin position="1114"/>
        <end position="1138"/>
    </location>
</feature>
<evidence type="ECO:0000256" key="12">
    <source>
        <dbReference type="PROSITE-ProRule" id="PRU00803"/>
    </source>
</evidence>
<feature type="compositionally biased region" description="Basic and acidic residues" evidence="14">
    <location>
        <begin position="1176"/>
        <end position="1186"/>
    </location>
</feature>
<comment type="similarity">
    <text evidence="2 13">Belongs to the integrin alpha chain family.</text>
</comment>
<feature type="compositionally biased region" description="Polar residues" evidence="14">
    <location>
        <begin position="1252"/>
        <end position="1264"/>
    </location>
</feature>
<keyword evidence="7 13" id="KW-1133">Transmembrane helix</keyword>
<evidence type="ECO:0000256" key="6">
    <source>
        <dbReference type="ARBA" id="ARBA00022889"/>
    </source>
</evidence>